<dbReference type="Proteomes" id="UP000821837">
    <property type="component" value="Unassembled WGS sequence"/>
</dbReference>
<dbReference type="EMBL" id="JABSTV010001250">
    <property type="protein sequence ID" value="KAH7956895.1"/>
    <property type="molecule type" value="Genomic_DNA"/>
</dbReference>
<reference evidence="1" key="1">
    <citation type="journal article" date="2020" name="Cell">
        <title>Large-Scale Comparative Analyses of Tick Genomes Elucidate Their Genetic Diversity and Vector Capacities.</title>
        <authorList>
            <consortium name="Tick Genome and Microbiome Consortium (TIGMIC)"/>
            <person name="Jia N."/>
            <person name="Wang J."/>
            <person name="Shi W."/>
            <person name="Du L."/>
            <person name="Sun Y."/>
            <person name="Zhan W."/>
            <person name="Jiang J.F."/>
            <person name="Wang Q."/>
            <person name="Zhang B."/>
            <person name="Ji P."/>
            <person name="Bell-Sakyi L."/>
            <person name="Cui X.M."/>
            <person name="Yuan T.T."/>
            <person name="Jiang B.G."/>
            <person name="Yang W.F."/>
            <person name="Lam T.T."/>
            <person name="Chang Q.C."/>
            <person name="Ding S.J."/>
            <person name="Wang X.J."/>
            <person name="Zhu J.G."/>
            <person name="Ruan X.D."/>
            <person name="Zhao L."/>
            <person name="Wei J.T."/>
            <person name="Ye R.Z."/>
            <person name="Que T.C."/>
            <person name="Du C.H."/>
            <person name="Zhou Y.H."/>
            <person name="Cheng J.X."/>
            <person name="Dai P.F."/>
            <person name="Guo W.B."/>
            <person name="Han X.H."/>
            <person name="Huang E.J."/>
            <person name="Li L.F."/>
            <person name="Wei W."/>
            <person name="Gao Y.C."/>
            <person name="Liu J.Z."/>
            <person name="Shao H.Z."/>
            <person name="Wang X."/>
            <person name="Wang C.C."/>
            <person name="Yang T.C."/>
            <person name="Huo Q.B."/>
            <person name="Li W."/>
            <person name="Chen H.Y."/>
            <person name="Chen S.E."/>
            <person name="Zhou L.G."/>
            <person name="Ni X.B."/>
            <person name="Tian J.H."/>
            <person name="Sheng Y."/>
            <person name="Liu T."/>
            <person name="Pan Y.S."/>
            <person name="Xia L.Y."/>
            <person name="Li J."/>
            <person name="Zhao F."/>
            <person name="Cao W.C."/>
        </authorList>
    </citation>
    <scope>NUCLEOTIDE SEQUENCE</scope>
    <source>
        <strain evidence="1">Rsan-2018</strain>
    </source>
</reference>
<gene>
    <name evidence="1" type="ORF">HPB52_013473</name>
</gene>
<comment type="caution">
    <text evidence="1">The sequence shown here is derived from an EMBL/GenBank/DDBJ whole genome shotgun (WGS) entry which is preliminary data.</text>
</comment>
<sequence length="109" mass="12390">MSNYFDYADELEFETQEGEWPPAVLLPRRSSSAPCLAGRRDTDDRDIQDLTLQQLRDRVARLQADATCLVCVDRAQVEQGVPVRARHLRSLRVPLVKVPGVPRTHRHAS</sequence>
<evidence type="ECO:0000313" key="1">
    <source>
        <dbReference type="EMBL" id="KAH7956895.1"/>
    </source>
</evidence>
<keyword evidence="2" id="KW-1185">Reference proteome</keyword>
<protein>
    <submittedName>
        <fullName evidence="1">Uncharacterized protein</fullName>
    </submittedName>
</protein>
<reference evidence="1" key="2">
    <citation type="submission" date="2021-09" db="EMBL/GenBank/DDBJ databases">
        <authorList>
            <person name="Jia N."/>
            <person name="Wang J."/>
            <person name="Shi W."/>
            <person name="Du L."/>
            <person name="Sun Y."/>
            <person name="Zhan W."/>
            <person name="Jiang J."/>
            <person name="Wang Q."/>
            <person name="Zhang B."/>
            <person name="Ji P."/>
            <person name="Sakyi L.B."/>
            <person name="Cui X."/>
            <person name="Yuan T."/>
            <person name="Jiang B."/>
            <person name="Yang W."/>
            <person name="Lam T.T.-Y."/>
            <person name="Chang Q."/>
            <person name="Ding S."/>
            <person name="Wang X."/>
            <person name="Zhu J."/>
            <person name="Ruan X."/>
            <person name="Zhao L."/>
            <person name="Wei J."/>
            <person name="Que T."/>
            <person name="Du C."/>
            <person name="Cheng J."/>
            <person name="Dai P."/>
            <person name="Han X."/>
            <person name="Huang E."/>
            <person name="Gao Y."/>
            <person name="Liu J."/>
            <person name="Shao H."/>
            <person name="Ye R."/>
            <person name="Li L."/>
            <person name="Wei W."/>
            <person name="Wang X."/>
            <person name="Wang C."/>
            <person name="Huo Q."/>
            <person name="Li W."/>
            <person name="Guo W."/>
            <person name="Chen H."/>
            <person name="Chen S."/>
            <person name="Zhou L."/>
            <person name="Zhou L."/>
            <person name="Ni X."/>
            <person name="Tian J."/>
            <person name="Zhou Y."/>
            <person name="Sheng Y."/>
            <person name="Liu T."/>
            <person name="Pan Y."/>
            <person name="Xia L."/>
            <person name="Li J."/>
            <person name="Zhao F."/>
            <person name="Cao W."/>
        </authorList>
    </citation>
    <scope>NUCLEOTIDE SEQUENCE</scope>
    <source>
        <strain evidence="1">Rsan-2018</strain>
        <tissue evidence="1">Larvae</tissue>
    </source>
</reference>
<accession>A0A9D4PW43</accession>
<organism evidence="1 2">
    <name type="scientific">Rhipicephalus sanguineus</name>
    <name type="common">Brown dog tick</name>
    <name type="synonym">Ixodes sanguineus</name>
    <dbReference type="NCBI Taxonomy" id="34632"/>
    <lineage>
        <taxon>Eukaryota</taxon>
        <taxon>Metazoa</taxon>
        <taxon>Ecdysozoa</taxon>
        <taxon>Arthropoda</taxon>
        <taxon>Chelicerata</taxon>
        <taxon>Arachnida</taxon>
        <taxon>Acari</taxon>
        <taxon>Parasitiformes</taxon>
        <taxon>Ixodida</taxon>
        <taxon>Ixodoidea</taxon>
        <taxon>Ixodidae</taxon>
        <taxon>Rhipicephalinae</taxon>
        <taxon>Rhipicephalus</taxon>
        <taxon>Rhipicephalus</taxon>
    </lineage>
</organism>
<evidence type="ECO:0000313" key="2">
    <source>
        <dbReference type="Proteomes" id="UP000821837"/>
    </source>
</evidence>
<name>A0A9D4PW43_RHISA</name>
<proteinExistence type="predicted"/>
<dbReference type="AlphaFoldDB" id="A0A9D4PW43"/>